<proteinExistence type="predicted"/>
<dbReference type="Proteomes" id="UP000054988">
    <property type="component" value="Unassembled WGS sequence"/>
</dbReference>
<evidence type="ECO:0000313" key="1">
    <source>
        <dbReference type="EMBL" id="KTB46123.1"/>
    </source>
</evidence>
<sequence length="27" mass="3117">MLPSTSDKYTFLVPLSFSLQRQQLNTT</sequence>
<protein>
    <submittedName>
        <fullName evidence="1">Uncharacterized protein</fullName>
    </submittedName>
</protein>
<name>A0A0W0GC73_MONRR</name>
<dbReference type="AlphaFoldDB" id="A0A0W0GC73"/>
<gene>
    <name evidence="1" type="ORF">WG66_1300</name>
</gene>
<dbReference type="EMBL" id="LATX01000491">
    <property type="protein sequence ID" value="KTB46123.1"/>
    <property type="molecule type" value="Genomic_DNA"/>
</dbReference>
<organism evidence="1 2">
    <name type="scientific">Moniliophthora roreri</name>
    <name type="common">Frosty pod rot fungus</name>
    <name type="synonym">Monilia roreri</name>
    <dbReference type="NCBI Taxonomy" id="221103"/>
    <lineage>
        <taxon>Eukaryota</taxon>
        <taxon>Fungi</taxon>
        <taxon>Dikarya</taxon>
        <taxon>Basidiomycota</taxon>
        <taxon>Agaricomycotina</taxon>
        <taxon>Agaricomycetes</taxon>
        <taxon>Agaricomycetidae</taxon>
        <taxon>Agaricales</taxon>
        <taxon>Marasmiineae</taxon>
        <taxon>Marasmiaceae</taxon>
        <taxon>Moniliophthora</taxon>
    </lineage>
</organism>
<accession>A0A0W0GC73</accession>
<comment type="caution">
    <text evidence="1">The sequence shown here is derived from an EMBL/GenBank/DDBJ whole genome shotgun (WGS) entry which is preliminary data.</text>
</comment>
<evidence type="ECO:0000313" key="2">
    <source>
        <dbReference type="Proteomes" id="UP000054988"/>
    </source>
</evidence>
<reference evidence="1 2" key="1">
    <citation type="submission" date="2015-12" db="EMBL/GenBank/DDBJ databases">
        <title>Draft genome sequence of Moniliophthora roreri, the causal agent of frosty pod rot of cacao.</title>
        <authorList>
            <person name="Aime M.C."/>
            <person name="Diaz-Valderrama J.R."/>
            <person name="Kijpornyongpan T."/>
            <person name="Phillips-Mora W."/>
        </authorList>
    </citation>
    <scope>NUCLEOTIDE SEQUENCE [LARGE SCALE GENOMIC DNA]</scope>
    <source>
        <strain evidence="1 2">MCA 2952</strain>
    </source>
</reference>